<comment type="caution">
    <text evidence="1">The sequence shown here is derived from an EMBL/GenBank/DDBJ whole genome shotgun (WGS) entry which is preliminary data.</text>
</comment>
<dbReference type="AlphaFoldDB" id="A0A0F9D5Q7"/>
<dbReference type="SUPFAM" id="SSF53098">
    <property type="entry name" value="Ribonuclease H-like"/>
    <property type="match status" value="1"/>
</dbReference>
<organism evidence="1">
    <name type="scientific">marine sediment metagenome</name>
    <dbReference type="NCBI Taxonomy" id="412755"/>
    <lineage>
        <taxon>unclassified sequences</taxon>
        <taxon>metagenomes</taxon>
        <taxon>ecological metagenomes</taxon>
    </lineage>
</organism>
<dbReference type="InterPro" id="IPR012337">
    <property type="entry name" value="RNaseH-like_sf"/>
</dbReference>
<reference evidence="1" key="1">
    <citation type="journal article" date="2015" name="Nature">
        <title>Complex archaea that bridge the gap between prokaryotes and eukaryotes.</title>
        <authorList>
            <person name="Spang A."/>
            <person name="Saw J.H."/>
            <person name="Jorgensen S.L."/>
            <person name="Zaremba-Niedzwiedzka K."/>
            <person name="Martijn J."/>
            <person name="Lind A.E."/>
            <person name="van Eijk R."/>
            <person name="Schleper C."/>
            <person name="Guy L."/>
            <person name="Ettema T.J."/>
        </authorList>
    </citation>
    <scope>NUCLEOTIDE SEQUENCE</scope>
</reference>
<protein>
    <recommendedName>
        <fullName evidence="2">Transposase IS4-like domain-containing protein</fullName>
    </recommendedName>
</protein>
<gene>
    <name evidence="1" type="ORF">LCGC14_2239020</name>
</gene>
<evidence type="ECO:0008006" key="2">
    <source>
        <dbReference type="Google" id="ProtNLM"/>
    </source>
</evidence>
<proteinExistence type="predicted"/>
<name>A0A0F9D5Q7_9ZZZZ</name>
<accession>A0A0F9D5Q7</accession>
<sequence>MQKPPEWIKLSDYLARLDSDDWQQVTWPSQQGGRILYAHLVLTWIRKLRPTLLLITRTSLHAPPKQARFWGSSFLYQDLRTLVDTLAIRWQVETFFEYTKDLLGSDHYQLMTAQAIMRFWTLIACLMAFLEEQRADADDPLLTCGDVRHRIQTEHRLNLLHWLYAQFQSPRRRGQIADQLALSNS</sequence>
<dbReference type="EMBL" id="LAZR01030287">
    <property type="protein sequence ID" value="KKL57078.1"/>
    <property type="molecule type" value="Genomic_DNA"/>
</dbReference>
<evidence type="ECO:0000313" key="1">
    <source>
        <dbReference type="EMBL" id="KKL57078.1"/>
    </source>
</evidence>